<sequence length="140" mass="15330">MVLTASRPRLAMGLVMWQALNLIERGCGFEYDVEKLTPEQLAPLRPTLGYSFWLGLSRPAKAAMVRAFLALSSMKALVIVDTGSRRREVLELLEAGREGQEEQAGRRLALARVVHGLAAMGGHGTYSAFIVVKAEAQQPH</sequence>
<keyword evidence="2" id="KW-1185">Reference proteome</keyword>
<name>A0A150G2L3_GONPE</name>
<dbReference type="Proteomes" id="UP000075714">
    <property type="component" value="Unassembled WGS sequence"/>
</dbReference>
<protein>
    <submittedName>
        <fullName evidence="1">Uncharacterized protein</fullName>
    </submittedName>
</protein>
<gene>
    <name evidence="1" type="ORF">GPECTOR_87g412</name>
</gene>
<organism evidence="1 2">
    <name type="scientific">Gonium pectorale</name>
    <name type="common">Green alga</name>
    <dbReference type="NCBI Taxonomy" id="33097"/>
    <lineage>
        <taxon>Eukaryota</taxon>
        <taxon>Viridiplantae</taxon>
        <taxon>Chlorophyta</taxon>
        <taxon>core chlorophytes</taxon>
        <taxon>Chlorophyceae</taxon>
        <taxon>CS clade</taxon>
        <taxon>Chlamydomonadales</taxon>
        <taxon>Volvocaceae</taxon>
        <taxon>Gonium</taxon>
    </lineage>
</organism>
<accession>A0A150G2L3</accession>
<dbReference type="EMBL" id="LSYV01000088">
    <property type="protein sequence ID" value="KXZ43550.1"/>
    <property type="molecule type" value="Genomic_DNA"/>
</dbReference>
<reference evidence="2" key="1">
    <citation type="journal article" date="2016" name="Nat. Commun.">
        <title>The Gonium pectorale genome demonstrates co-option of cell cycle regulation during the evolution of multicellularity.</title>
        <authorList>
            <person name="Hanschen E.R."/>
            <person name="Marriage T.N."/>
            <person name="Ferris P.J."/>
            <person name="Hamaji T."/>
            <person name="Toyoda A."/>
            <person name="Fujiyama A."/>
            <person name="Neme R."/>
            <person name="Noguchi H."/>
            <person name="Minakuchi Y."/>
            <person name="Suzuki M."/>
            <person name="Kawai-Toyooka H."/>
            <person name="Smith D.R."/>
            <person name="Sparks H."/>
            <person name="Anderson J."/>
            <person name="Bakaric R."/>
            <person name="Luria V."/>
            <person name="Karger A."/>
            <person name="Kirschner M.W."/>
            <person name="Durand P.M."/>
            <person name="Michod R.E."/>
            <person name="Nozaki H."/>
            <person name="Olson B.J."/>
        </authorList>
    </citation>
    <scope>NUCLEOTIDE SEQUENCE [LARGE SCALE GENOMIC DNA]</scope>
    <source>
        <strain evidence="2">NIES-2863</strain>
    </source>
</reference>
<proteinExistence type="predicted"/>
<comment type="caution">
    <text evidence="1">The sequence shown here is derived from an EMBL/GenBank/DDBJ whole genome shotgun (WGS) entry which is preliminary data.</text>
</comment>
<evidence type="ECO:0000313" key="2">
    <source>
        <dbReference type="Proteomes" id="UP000075714"/>
    </source>
</evidence>
<dbReference type="AlphaFoldDB" id="A0A150G2L3"/>
<evidence type="ECO:0000313" key="1">
    <source>
        <dbReference type="EMBL" id="KXZ43550.1"/>
    </source>
</evidence>